<gene>
    <name evidence="1" type="ORF">ACFP50_10285</name>
</gene>
<evidence type="ECO:0000313" key="1">
    <source>
        <dbReference type="EMBL" id="MFC6055830.1"/>
    </source>
</evidence>
<keyword evidence="2" id="KW-1185">Reference proteome</keyword>
<dbReference type="RefSeq" id="WP_386395494.1">
    <property type="nucleotide sequence ID" value="NZ_JBHSPT010000023.1"/>
</dbReference>
<reference evidence="2" key="1">
    <citation type="journal article" date="2019" name="Int. J. Syst. Evol. Microbiol.">
        <title>The Global Catalogue of Microorganisms (GCM) 10K type strain sequencing project: providing services to taxonomists for standard genome sequencing and annotation.</title>
        <authorList>
            <consortium name="The Broad Institute Genomics Platform"/>
            <consortium name="The Broad Institute Genome Sequencing Center for Infectious Disease"/>
            <person name="Wu L."/>
            <person name="Ma J."/>
        </authorList>
    </citation>
    <scope>NUCLEOTIDE SEQUENCE [LARGE SCALE GENOMIC DNA]</scope>
    <source>
        <strain evidence="2">JCM 12763</strain>
    </source>
</reference>
<proteinExistence type="predicted"/>
<dbReference type="Proteomes" id="UP001596242">
    <property type="component" value="Unassembled WGS sequence"/>
</dbReference>
<dbReference type="EMBL" id="JBHSPT010000023">
    <property type="protein sequence ID" value="MFC6055830.1"/>
    <property type="molecule type" value="Genomic_DNA"/>
</dbReference>
<evidence type="ECO:0008006" key="3">
    <source>
        <dbReference type="Google" id="ProtNLM"/>
    </source>
</evidence>
<accession>A0ABW1LW34</accession>
<sequence>MAQVPGSRYGIRTATGDDKNGYAARIAAHLLLMGVHRARLLGYGRSKDLVRLLDATAIE</sequence>
<organism evidence="1 2">
    <name type="scientific">Streptomyces pratens</name>
    <dbReference type="NCBI Taxonomy" id="887456"/>
    <lineage>
        <taxon>Bacteria</taxon>
        <taxon>Bacillati</taxon>
        <taxon>Actinomycetota</taxon>
        <taxon>Actinomycetes</taxon>
        <taxon>Kitasatosporales</taxon>
        <taxon>Streptomycetaceae</taxon>
        <taxon>Streptomyces</taxon>
    </lineage>
</organism>
<name>A0ABW1LW34_9ACTN</name>
<evidence type="ECO:0000313" key="2">
    <source>
        <dbReference type="Proteomes" id="UP001596242"/>
    </source>
</evidence>
<comment type="caution">
    <text evidence="1">The sequence shown here is derived from an EMBL/GenBank/DDBJ whole genome shotgun (WGS) entry which is preliminary data.</text>
</comment>
<protein>
    <recommendedName>
        <fullName evidence="3">Transposase</fullName>
    </recommendedName>
</protein>